<accession>A0A455T7C8</accession>
<dbReference type="AlphaFoldDB" id="A0A455T7C8"/>
<name>A0A455T7C8_9CHLR</name>
<organism evidence="1">
    <name type="scientific">Thermogemmatispora argillosa</name>
    <dbReference type="NCBI Taxonomy" id="2045280"/>
    <lineage>
        <taxon>Bacteria</taxon>
        <taxon>Bacillati</taxon>
        <taxon>Chloroflexota</taxon>
        <taxon>Ktedonobacteria</taxon>
        <taxon>Thermogemmatisporales</taxon>
        <taxon>Thermogemmatisporaceae</taxon>
        <taxon>Thermogemmatispora</taxon>
    </lineage>
</organism>
<proteinExistence type="predicted"/>
<gene>
    <name evidence="1" type="ORF">KTA_28530</name>
</gene>
<sequence>MERSESLHIAQNLKRRADTLAQGPQIMVIRGTTPEKEQAHRLSGLLCYLVAVVDTSKMPTKVQLQTGGGHILGSFGEQG</sequence>
<dbReference type="EMBL" id="AP019377">
    <property type="protein sequence ID" value="BBH94654.1"/>
    <property type="molecule type" value="Genomic_DNA"/>
</dbReference>
<protein>
    <submittedName>
        <fullName evidence="1">Uncharacterized protein</fullName>
    </submittedName>
</protein>
<evidence type="ECO:0000313" key="1">
    <source>
        <dbReference type="EMBL" id="BBH94654.1"/>
    </source>
</evidence>
<reference evidence="1" key="1">
    <citation type="submission" date="2018-12" db="EMBL/GenBank/DDBJ databases">
        <title>Novel natural products biosynthetic potential of the class Ktedonobacteria.</title>
        <authorList>
            <person name="Zheng Y."/>
            <person name="Saitou A."/>
            <person name="Wang C.M."/>
            <person name="Toyoda A."/>
            <person name="Minakuchi Y."/>
            <person name="Sekiguchi Y."/>
            <person name="Ueda K."/>
            <person name="Takano H."/>
            <person name="Sakai Y."/>
            <person name="Yokota A."/>
            <person name="Yabe S."/>
        </authorList>
    </citation>
    <scope>NUCLEOTIDE SEQUENCE</scope>
    <source>
        <strain evidence="1">A3-2</strain>
    </source>
</reference>